<dbReference type="AlphaFoldDB" id="A0A183MCJ0"/>
<evidence type="ECO:0000313" key="2">
    <source>
        <dbReference type="Proteomes" id="UP000277204"/>
    </source>
</evidence>
<dbReference type="Proteomes" id="UP000277204">
    <property type="component" value="Unassembled WGS sequence"/>
</dbReference>
<dbReference type="EMBL" id="UZAI01011097">
    <property type="protein sequence ID" value="VDP08324.1"/>
    <property type="molecule type" value="Genomic_DNA"/>
</dbReference>
<reference evidence="1 2" key="1">
    <citation type="submission" date="2018-11" db="EMBL/GenBank/DDBJ databases">
        <authorList>
            <consortium name="Pathogen Informatics"/>
        </authorList>
    </citation>
    <scope>NUCLEOTIDE SEQUENCE [LARGE SCALE GENOMIC DNA]</scope>
    <source>
        <strain evidence="1 2">Zambia</strain>
    </source>
</reference>
<protein>
    <submittedName>
        <fullName evidence="1">Uncharacterized protein</fullName>
    </submittedName>
</protein>
<name>A0A183MCJ0_9TREM</name>
<evidence type="ECO:0000313" key="1">
    <source>
        <dbReference type="EMBL" id="VDP08324.1"/>
    </source>
</evidence>
<proteinExistence type="predicted"/>
<keyword evidence="2" id="KW-1185">Reference proteome</keyword>
<organism evidence="1 2">
    <name type="scientific">Schistosoma margrebowiei</name>
    <dbReference type="NCBI Taxonomy" id="48269"/>
    <lineage>
        <taxon>Eukaryota</taxon>
        <taxon>Metazoa</taxon>
        <taxon>Spiralia</taxon>
        <taxon>Lophotrochozoa</taxon>
        <taxon>Platyhelminthes</taxon>
        <taxon>Trematoda</taxon>
        <taxon>Digenea</taxon>
        <taxon>Strigeidida</taxon>
        <taxon>Schistosomatoidea</taxon>
        <taxon>Schistosomatidae</taxon>
        <taxon>Schistosoma</taxon>
    </lineage>
</organism>
<accession>A0A183MCJ0</accession>
<feature type="non-terminal residue" evidence="1">
    <location>
        <position position="1"/>
    </location>
</feature>
<gene>
    <name evidence="1" type="ORF">SMRZ_LOCUS13765</name>
</gene>
<sequence>LTWIRKRVLFSTFSACNTKTSSGNTDTSRSHVRLYAAASLMHIINCFWKTF</sequence>